<dbReference type="RefSeq" id="WP_111389966.1">
    <property type="nucleotide sequence ID" value="NZ_QEQG01000008.1"/>
</dbReference>
<dbReference type="Proteomes" id="UP000253950">
    <property type="component" value="Unassembled WGS sequence"/>
</dbReference>
<reference evidence="4 5" key="1">
    <citation type="submission" date="2018-05" db="EMBL/GenBank/DDBJ databases">
        <title>Draft Genome Sequences for a Diverse set of 7 Haemophilus Species.</title>
        <authorList>
            <person name="Nichols M."/>
            <person name="Topaz N."/>
            <person name="Wang X."/>
            <person name="Wang X."/>
            <person name="Boxrud D."/>
        </authorList>
    </citation>
    <scope>NUCLEOTIDE SEQUENCE [LARGE SCALE GENOMIC DNA]</scope>
    <source>
        <strain evidence="4 5">C2015005473</strain>
    </source>
</reference>
<dbReference type="Gene3D" id="3.40.50.12580">
    <property type="match status" value="1"/>
</dbReference>
<proteinExistence type="predicted"/>
<dbReference type="InterPro" id="IPR043148">
    <property type="entry name" value="TagF_C"/>
</dbReference>
<dbReference type="PANTHER" id="PTHR22916">
    <property type="entry name" value="GLYCOSYLTRANSFERASE"/>
    <property type="match status" value="1"/>
</dbReference>
<dbReference type="Pfam" id="PF00535">
    <property type="entry name" value="Glycos_transf_2"/>
    <property type="match status" value="1"/>
</dbReference>
<gene>
    <name evidence="4" type="ORF">DPV84_07875</name>
</gene>
<dbReference type="Pfam" id="PF04464">
    <property type="entry name" value="Glyphos_transf"/>
    <property type="match status" value="1"/>
</dbReference>
<dbReference type="PANTHER" id="PTHR22916:SF51">
    <property type="entry name" value="GLYCOSYLTRANSFERASE EPSH-RELATED"/>
    <property type="match status" value="1"/>
</dbReference>
<evidence type="ECO:0000259" key="3">
    <source>
        <dbReference type="Pfam" id="PF00535"/>
    </source>
</evidence>
<comment type="caution">
    <text evidence="4">The sequence shown here is derived from an EMBL/GenBank/DDBJ whole genome shotgun (WGS) entry which is preliminary data.</text>
</comment>
<keyword evidence="1" id="KW-0328">Glycosyltransferase</keyword>
<dbReference type="EMBL" id="QEQG01000008">
    <property type="protein sequence ID" value="RDF10581.1"/>
    <property type="molecule type" value="Genomic_DNA"/>
</dbReference>
<dbReference type="SUPFAM" id="SSF53448">
    <property type="entry name" value="Nucleotide-diphospho-sugar transferases"/>
    <property type="match status" value="1"/>
</dbReference>
<dbReference type="SUPFAM" id="SSF53756">
    <property type="entry name" value="UDP-Glycosyltransferase/glycogen phosphorylase"/>
    <property type="match status" value="1"/>
</dbReference>
<evidence type="ECO:0000256" key="1">
    <source>
        <dbReference type="ARBA" id="ARBA00022676"/>
    </source>
</evidence>
<evidence type="ECO:0000256" key="2">
    <source>
        <dbReference type="ARBA" id="ARBA00022679"/>
    </source>
</evidence>
<accession>A0ABX9HPQ4</accession>
<evidence type="ECO:0000313" key="4">
    <source>
        <dbReference type="EMBL" id="RDF10581.1"/>
    </source>
</evidence>
<dbReference type="Gene3D" id="3.90.550.10">
    <property type="entry name" value="Spore Coat Polysaccharide Biosynthesis Protein SpsA, Chain A"/>
    <property type="match status" value="1"/>
</dbReference>
<protein>
    <submittedName>
        <fullName evidence="4">Glycosyltransferase</fullName>
    </submittedName>
</protein>
<keyword evidence="2" id="KW-0808">Transferase</keyword>
<sequence length="875" mass="104356">MKPINRKIRKLKNNPKLFFKDFLKNKKTKLINNFYKIAPKKYSKNKKFTIISAVYNVGDYLDEFIISLENQRLDFRTNINIIFVDDGSKDNSKEIINKWIKKYPSNIFYIYKENAGQASARNLGLEYIKTEWVTFIDPDDFLDVNYFYLINKNIESEENVGAVITKFKLFKEKFGTFHDGFQTDFCFTKPIRILNSKNLEDCVQFSSSSSVYRTDIIQKNNIRFDHKLTASFEDTKYFYEYLYHLPESKVIYVKDALYYYRLRASENSSSNNQWKKKAKYIEFFKNGLLETVNLFKDHNNKIPNFIQRLVLFSIIPYLQVGMINRNRIENVLNEKEKELLLEYITESLSFVENKTIEEFYNSPGNFFWISAILNYFRNEQPNEIRVYINKVDIENNLIYFRSYGKKNSKNELYIDNQKLEAVSERKISYNLFEKELITEFNSCYKIEENTLQKIMFKINDRPTKIYTDFKVMLPNDTNIYEGYHKKLNSFKDILIFVDSGYKADDNAEHLYRNWYKNGYLKNKEAYYLLDRNSSHWNKLLLEGFNLVDINSLRCIKILKEAKYIFSSYLPGHLNQWVKNHSFKFQKFIFLQHGVVTSNLSKPFNASYSQISKMVISTTFEKEEILTDKFNYIFHENDLIYSGIPRLDNLFSKSKNIKIHKKGAKHILICPTWRTSLSLLNLSLERNVNDFFNSEYIQKWVTLLNNKHLSELINKQKIKITFCMHQELFSLLEQNELEQRFINLIENKNITIINPREINYQELFLNNDVLITDFSSLHFDFASLNKPVIYYQFDKDSFYGVSHSYQKGIFDFNEHGFGPVLVEQEQVIKYIREYLSQGSKRFKNFSNRYKSIYLHTDGQSSEIIFNTIFKGTQNEQ</sequence>
<organism evidence="4 5">
    <name type="scientific">Haemophilus sputorum</name>
    <dbReference type="NCBI Taxonomy" id="1078480"/>
    <lineage>
        <taxon>Bacteria</taxon>
        <taxon>Pseudomonadati</taxon>
        <taxon>Pseudomonadota</taxon>
        <taxon>Gammaproteobacteria</taxon>
        <taxon>Pasteurellales</taxon>
        <taxon>Pasteurellaceae</taxon>
        <taxon>Haemophilus</taxon>
    </lineage>
</organism>
<dbReference type="InterPro" id="IPR001173">
    <property type="entry name" value="Glyco_trans_2-like"/>
</dbReference>
<name>A0ABX9HPQ4_9PAST</name>
<keyword evidence="5" id="KW-1185">Reference proteome</keyword>
<evidence type="ECO:0000313" key="5">
    <source>
        <dbReference type="Proteomes" id="UP000253950"/>
    </source>
</evidence>
<dbReference type="CDD" id="cd00761">
    <property type="entry name" value="Glyco_tranf_GTA_type"/>
    <property type="match status" value="1"/>
</dbReference>
<feature type="domain" description="Glycosyltransferase 2-like" evidence="3">
    <location>
        <begin position="49"/>
        <end position="179"/>
    </location>
</feature>
<dbReference type="InterPro" id="IPR029044">
    <property type="entry name" value="Nucleotide-diphossugar_trans"/>
</dbReference>
<dbReference type="InterPro" id="IPR007554">
    <property type="entry name" value="Glycerophosphate_synth"/>
</dbReference>